<evidence type="ECO:0000256" key="1">
    <source>
        <dbReference type="SAM" id="MobiDB-lite"/>
    </source>
</evidence>
<evidence type="ECO:0008006" key="4">
    <source>
        <dbReference type="Google" id="ProtNLM"/>
    </source>
</evidence>
<gene>
    <name evidence="2" type="ORF">K402DRAFT_378227</name>
</gene>
<reference evidence="2" key="1">
    <citation type="journal article" date="2020" name="Stud. Mycol.">
        <title>101 Dothideomycetes genomes: a test case for predicting lifestyles and emergence of pathogens.</title>
        <authorList>
            <person name="Haridas S."/>
            <person name="Albert R."/>
            <person name="Binder M."/>
            <person name="Bloem J."/>
            <person name="Labutti K."/>
            <person name="Salamov A."/>
            <person name="Andreopoulos B."/>
            <person name="Baker S."/>
            <person name="Barry K."/>
            <person name="Bills G."/>
            <person name="Bluhm B."/>
            <person name="Cannon C."/>
            <person name="Castanera R."/>
            <person name="Culley D."/>
            <person name="Daum C."/>
            <person name="Ezra D."/>
            <person name="Gonzalez J."/>
            <person name="Henrissat B."/>
            <person name="Kuo A."/>
            <person name="Liang C."/>
            <person name="Lipzen A."/>
            <person name="Lutzoni F."/>
            <person name="Magnuson J."/>
            <person name="Mondo S."/>
            <person name="Nolan M."/>
            <person name="Ohm R."/>
            <person name="Pangilinan J."/>
            <person name="Park H.-J."/>
            <person name="Ramirez L."/>
            <person name="Alfaro M."/>
            <person name="Sun H."/>
            <person name="Tritt A."/>
            <person name="Yoshinaga Y."/>
            <person name="Zwiers L.-H."/>
            <person name="Turgeon B."/>
            <person name="Goodwin S."/>
            <person name="Spatafora J."/>
            <person name="Crous P."/>
            <person name="Grigoriev I."/>
        </authorList>
    </citation>
    <scope>NUCLEOTIDE SEQUENCE</scope>
    <source>
        <strain evidence="2">CBS 113979</strain>
    </source>
</reference>
<keyword evidence="3" id="KW-1185">Reference proteome</keyword>
<evidence type="ECO:0000313" key="2">
    <source>
        <dbReference type="EMBL" id="KAF1985965.1"/>
    </source>
</evidence>
<proteinExistence type="predicted"/>
<organism evidence="2 3">
    <name type="scientific">Aulographum hederae CBS 113979</name>
    <dbReference type="NCBI Taxonomy" id="1176131"/>
    <lineage>
        <taxon>Eukaryota</taxon>
        <taxon>Fungi</taxon>
        <taxon>Dikarya</taxon>
        <taxon>Ascomycota</taxon>
        <taxon>Pezizomycotina</taxon>
        <taxon>Dothideomycetes</taxon>
        <taxon>Pleosporomycetidae</taxon>
        <taxon>Aulographales</taxon>
        <taxon>Aulographaceae</taxon>
    </lineage>
</organism>
<name>A0A6G1GYF8_9PEZI</name>
<protein>
    <recommendedName>
        <fullName evidence="4">F-box domain-containing protein</fullName>
    </recommendedName>
</protein>
<feature type="region of interest" description="Disordered" evidence="1">
    <location>
        <begin position="241"/>
        <end position="260"/>
    </location>
</feature>
<evidence type="ECO:0000313" key="3">
    <source>
        <dbReference type="Proteomes" id="UP000800041"/>
    </source>
</evidence>
<dbReference type="OrthoDB" id="1638493at2759"/>
<feature type="compositionally biased region" description="Polar residues" evidence="1">
    <location>
        <begin position="245"/>
        <end position="260"/>
    </location>
</feature>
<sequence length="369" mass="42061">MHFDLLATELVTQIFLSCNSIPDALALSSTCHRFRHVYMSSKNLPILNHAAEAQYGPLEDCIQLLTHNASQTTHMLRDVSISHALLKQIIHVGNIAEKWYQLYPFKKWKYDFCSRRLLTASESHAFRRALYRLWLYTRAFHTPAHTRERRMIPQNLQERAALLHNWSTPELAEIADVHAILRDVLHSNVCPSNGAIARKFRKRHPDQDASQHLLFNIHLNYPPPAPAPTYLSSGYHNPLAVANHYQPNPNSTLPHLSPRTSNANRSSFLASTKWDSNPGVEGWGDDIPHYYIVEDMLKLDPAQILWLKENAQGKVMVQDFVRGLGEWFNNNGETWGQTLEWVLNERGEDVGELLADLAEGVVGIAVKDD</sequence>
<accession>A0A6G1GYF8</accession>
<dbReference type="AlphaFoldDB" id="A0A6G1GYF8"/>
<dbReference type="Proteomes" id="UP000800041">
    <property type="component" value="Unassembled WGS sequence"/>
</dbReference>
<dbReference type="EMBL" id="ML977159">
    <property type="protein sequence ID" value="KAF1985965.1"/>
    <property type="molecule type" value="Genomic_DNA"/>
</dbReference>